<dbReference type="PANTHER" id="PTHR11632:SF51">
    <property type="entry name" value="SUCCINATE DEHYDROGENASE [UBIQUINONE] FLAVOPROTEIN SUBUNIT, MITOCHONDRIAL"/>
    <property type="match status" value="1"/>
</dbReference>
<feature type="domain" description="Fumarate reductase/succinate dehydrogenase flavoprotein-like C-terminal" evidence="1">
    <location>
        <begin position="34"/>
        <end position="69"/>
    </location>
</feature>
<dbReference type="PANTHER" id="PTHR11632">
    <property type="entry name" value="SUCCINATE DEHYDROGENASE 2 FLAVOPROTEIN SUBUNIT"/>
    <property type="match status" value="1"/>
</dbReference>
<protein>
    <recommendedName>
        <fullName evidence="1">Fumarate reductase/succinate dehydrogenase flavoprotein-like C-terminal domain-containing protein</fullName>
    </recommendedName>
</protein>
<dbReference type="Gene3D" id="1.20.58.100">
    <property type="entry name" value="Fumarate reductase/succinate dehydrogenase flavoprotein-like, C-terminal domain"/>
    <property type="match status" value="1"/>
</dbReference>
<dbReference type="InterPro" id="IPR037099">
    <property type="entry name" value="Fum_R/Succ_DH_flav-like_C_sf"/>
</dbReference>
<dbReference type="Proteomes" id="UP001357485">
    <property type="component" value="Unassembled WGS sequence"/>
</dbReference>
<name>A0ABR0LIP6_9PEZI</name>
<comment type="caution">
    <text evidence="2">The sequence shown here is derived from an EMBL/GenBank/DDBJ whole genome shotgun (WGS) entry which is preliminary data.</text>
</comment>
<sequence length="73" mass="8287">MPHLNAPEDAGYSSVEDMNKIRLSDGDKHVSEMRLDMQKAMQADVAVFRTHDSLTGGLERVQQVEQDFVNRLQ</sequence>
<reference evidence="2 3" key="1">
    <citation type="submission" date="2023-08" db="EMBL/GenBank/DDBJ databases">
        <title>Black Yeasts Isolated from many extreme environments.</title>
        <authorList>
            <person name="Coleine C."/>
            <person name="Stajich J.E."/>
            <person name="Selbmann L."/>
        </authorList>
    </citation>
    <scope>NUCLEOTIDE SEQUENCE [LARGE SCALE GENOMIC DNA]</scope>
    <source>
        <strain evidence="2 3">CCFEE 536</strain>
    </source>
</reference>
<evidence type="ECO:0000259" key="1">
    <source>
        <dbReference type="Pfam" id="PF02910"/>
    </source>
</evidence>
<dbReference type="Pfam" id="PF02910">
    <property type="entry name" value="Succ_DH_flav_C"/>
    <property type="match status" value="1"/>
</dbReference>
<feature type="non-terminal residue" evidence="2">
    <location>
        <position position="73"/>
    </location>
</feature>
<gene>
    <name evidence="2" type="ORF">LTR16_012673</name>
</gene>
<evidence type="ECO:0000313" key="2">
    <source>
        <dbReference type="EMBL" id="KAK5150833.1"/>
    </source>
</evidence>
<dbReference type="SUPFAM" id="SSF46977">
    <property type="entry name" value="Succinate dehydrogenase/fumarate reductase flavoprotein C-terminal domain"/>
    <property type="match status" value="1"/>
</dbReference>
<proteinExistence type="predicted"/>
<dbReference type="InterPro" id="IPR015939">
    <property type="entry name" value="Fum_Rdtase/Succ_DH_flav-like_C"/>
</dbReference>
<dbReference type="EMBL" id="JAVRRA010021406">
    <property type="protein sequence ID" value="KAK5150833.1"/>
    <property type="molecule type" value="Genomic_DNA"/>
</dbReference>
<evidence type="ECO:0000313" key="3">
    <source>
        <dbReference type="Proteomes" id="UP001357485"/>
    </source>
</evidence>
<keyword evidence="3" id="KW-1185">Reference proteome</keyword>
<dbReference type="InterPro" id="IPR030664">
    <property type="entry name" value="SdhA/FrdA/AprA"/>
</dbReference>
<organism evidence="2 3">
    <name type="scientific">Cryomyces antarcticus</name>
    <dbReference type="NCBI Taxonomy" id="329879"/>
    <lineage>
        <taxon>Eukaryota</taxon>
        <taxon>Fungi</taxon>
        <taxon>Dikarya</taxon>
        <taxon>Ascomycota</taxon>
        <taxon>Pezizomycotina</taxon>
        <taxon>Dothideomycetes</taxon>
        <taxon>Dothideomycetes incertae sedis</taxon>
        <taxon>Cryomyces</taxon>
    </lineage>
</organism>
<accession>A0ABR0LIP6</accession>